<comment type="caution">
    <text evidence="2">The sequence shown here is derived from an EMBL/GenBank/DDBJ whole genome shotgun (WGS) entry which is preliminary data.</text>
</comment>
<keyword evidence="3" id="KW-1185">Reference proteome</keyword>
<dbReference type="Gene3D" id="3.40.50.11440">
    <property type="match status" value="1"/>
</dbReference>
<reference evidence="2 3" key="1">
    <citation type="submission" date="2024-06" db="EMBL/GenBank/DDBJ databases">
        <authorList>
            <person name="Chen R.Y."/>
        </authorList>
    </citation>
    <scope>NUCLEOTIDE SEQUENCE [LARGE SCALE GENOMIC DNA]</scope>
    <source>
        <strain evidence="2 3">D2</strain>
    </source>
</reference>
<dbReference type="Pfam" id="PF09861">
    <property type="entry name" value="Lar_N"/>
    <property type="match status" value="1"/>
</dbReference>
<gene>
    <name evidence="2" type="ORF">ABS311_14380</name>
</gene>
<feature type="domain" description="LarA-like N-terminal" evidence="1">
    <location>
        <begin position="26"/>
        <end position="183"/>
    </location>
</feature>
<evidence type="ECO:0000313" key="3">
    <source>
        <dbReference type="Proteomes" id="UP001467690"/>
    </source>
</evidence>
<dbReference type="InterPro" id="IPR048068">
    <property type="entry name" value="LarA-like"/>
</dbReference>
<proteinExistence type="predicted"/>
<evidence type="ECO:0000259" key="1">
    <source>
        <dbReference type="Pfam" id="PF09861"/>
    </source>
</evidence>
<dbReference type="RefSeq" id="WP_143872209.1">
    <property type="nucleotide sequence ID" value="NZ_CP041660.1"/>
</dbReference>
<dbReference type="PANTHER" id="PTHR33171">
    <property type="entry name" value="LAR_N DOMAIN-CONTAINING PROTEIN"/>
    <property type="match status" value="1"/>
</dbReference>
<organism evidence="2 3">
    <name type="scientific">Catenovulum sediminis</name>
    <dbReference type="NCBI Taxonomy" id="1740262"/>
    <lineage>
        <taxon>Bacteria</taxon>
        <taxon>Pseudomonadati</taxon>
        <taxon>Pseudomonadota</taxon>
        <taxon>Gammaproteobacteria</taxon>
        <taxon>Alteromonadales</taxon>
        <taxon>Alteromonadaceae</taxon>
        <taxon>Catenovulum</taxon>
    </lineage>
</organism>
<evidence type="ECO:0000313" key="2">
    <source>
        <dbReference type="EMBL" id="MER2493067.1"/>
    </source>
</evidence>
<protein>
    <submittedName>
        <fullName evidence="2">Lactate racemase domain-containing protein</fullName>
    </submittedName>
</protein>
<dbReference type="Proteomes" id="UP001467690">
    <property type="component" value="Unassembled WGS sequence"/>
</dbReference>
<dbReference type="InterPro" id="IPR043166">
    <property type="entry name" value="LarA-like_C"/>
</dbReference>
<dbReference type="InterPro" id="IPR018657">
    <property type="entry name" value="LarA-like_N"/>
</dbReference>
<name>A0ABV1RJF7_9ALTE</name>
<dbReference type="PANTHER" id="PTHR33171:SF17">
    <property type="entry name" value="LARA-LIKE N-TERMINAL DOMAIN-CONTAINING PROTEIN"/>
    <property type="match status" value="1"/>
</dbReference>
<dbReference type="Gene3D" id="3.90.226.30">
    <property type="match status" value="1"/>
</dbReference>
<sequence>MSYPIHAVDTDNTISDDALIKILDEFIQQKAATAKRILILPPDITRFYSKAGFISAYLYKALKDQAEIYFLPALGTHDPMSDDEIDAMFGPDIPKSLFIPHRWRTDVKKFGEISPQRMLELSEGKLDYTMDVAANKILDEGNWDLIVSVGQIVPHEVIGMANYTKNILVGTGGSDTIHKSHFLGAVYGMERIMGQVNTPVRQALNEGFDEYLRHLPIEFILTVLGNKNDKLALQGVFCGNQTETYTQACKLSQKLNLNLLEKPINKAVVYLEPSEFKTTWLGNKAIYRTRMAMADGGDLIVLAPALHRFGEDMEIDQLIRKFGYKTTDETLAAVKQNPQLASNLSAAAHLIHGTTDNRFNVTYCPADGVSKEEIESVNYQYCHYQEMIKKYPIETLKDGWNTMPDGEEIFYVSNPALGLWAYKDKFIEAV</sequence>
<dbReference type="EMBL" id="JBELOE010000239">
    <property type="protein sequence ID" value="MER2493067.1"/>
    <property type="molecule type" value="Genomic_DNA"/>
</dbReference>
<accession>A0ABV1RJF7</accession>